<organism evidence="2">
    <name type="scientific">marine metagenome</name>
    <dbReference type="NCBI Taxonomy" id="408172"/>
    <lineage>
        <taxon>unclassified sequences</taxon>
        <taxon>metagenomes</taxon>
        <taxon>ecological metagenomes</taxon>
    </lineage>
</organism>
<name>A0A382WYG4_9ZZZZ</name>
<dbReference type="AlphaFoldDB" id="A0A382WYG4"/>
<sequence length="147" mass="17336">MALDTHSARDIERVVMSNKTVEIPSERISARYSEVAALESFSEMPFDAIASRRRFNSRLSTRQAEEDFEAERSRLITHLEKLERDHAELHKSFDQLEQRLQKSQDNERLSRELVHRVSTFEEDVKHQMNELEARLAELVAELKDRKK</sequence>
<evidence type="ECO:0000256" key="1">
    <source>
        <dbReference type="SAM" id="Coils"/>
    </source>
</evidence>
<dbReference type="EMBL" id="UINC01163449">
    <property type="protein sequence ID" value="SVD63763.1"/>
    <property type="molecule type" value="Genomic_DNA"/>
</dbReference>
<reference evidence="2" key="1">
    <citation type="submission" date="2018-05" db="EMBL/GenBank/DDBJ databases">
        <authorList>
            <person name="Lanie J.A."/>
            <person name="Ng W.-L."/>
            <person name="Kazmierczak K.M."/>
            <person name="Andrzejewski T.M."/>
            <person name="Davidsen T.M."/>
            <person name="Wayne K.J."/>
            <person name="Tettelin H."/>
            <person name="Glass J.I."/>
            <person name="Rusch D."/>
            <person name="Podicherti R."/>
            <person name="Tsui H.-C.T."/>
            <person name="Winkler M.E."/>
        </authorList>
    </citation>
    <scope>NUCLEOTIDE SEQUENCE</scope>
</reference>
<feature type="coiled-coil region" evidence="1">
    <location>
        <begin position="65"/>
        <end position="141"/>
    </location>
</feature>
<gene>
    <name evidence="2" type="ORF">METZ01_LOCUS416617</name>
</gene>
<proteinExistence type="predicted"/>
<accession>A0A382WYG4</accession>
<evidence type="ECO:0000313" key="2">
    <source>
        <dbReference type="EMBL" id="SVD63763.1"/>
    </source>
</evidence>
<keyword evidence="1" id="KW-0175">Coiled coil</keyword>
<protein>
    <submittedName>
        <fullName evidence="2">Uncharacterized protein</fullName>
    </submittedName>
</protein>